<dbReference type="GO" id="GO:0000976">
    <property type="term" value="F:transcription cis-regulatory region binding"/>
    <property type="evidence" value="ECO:0007669"/>
    <property type="project" value="TreeGrafter"/>
</dbReference>
<feature type="compositionally biased region" description="Basic and acidic residues" evidence="9">
    <location>
        <begin position="101"/>
        <end position="113"/>
    </location>
</feature>
<feature type="compositionally biased region" description="Polar residues" evidence="9">
    <location>
        <begin position="61"/>
        <end position="73"/>
    </location>
</feature>
<evidence type="ECO:0000256" key="9">
    <source>
        <dbReference type="SAM" id="MobiDB-lite"/>
    </source>
</evidence>
<dbReference type="AlphaFoldDB" id="A0A4U0U8P8"/>
<evidence type="ECO:0000313" key="12">
    <source>
        <dbReference type="Proteomes" id="UP000308549"/>
    </source>
</evidence>
<comment type="subcellular location">
    <subcellularLocation>
        <location evidence="1">Nucleus</location>
    </subcellularLocation>
</comment>
<evidence type="ECO:0000256" key="3">
    <source>
        <dbReference type="ARBA" id="ARBA00022833"/>
    </source>
</evidence>
<accession>A0A4U0U8P8</accession>
<keyword evidence="12" id="KW-1185">Reference proteome</keyword>
<protein>
    <recommendedName>
        <fullName evidence="10">Zn(2)-C6 fungal-type domain-containing protein</fullName>
    </recommendedName>
</protein>
<dbReference type="SUPFAM" id="SSF57701">
    <property type="entry name" value="Zn2/Cys6 DNA-binding domain"/>
    <property type="match status" value="1"/>
</dbReference>
<feature type="compositionally biased region" description="Low complexity" evidence="9">
    <location>
        <begin position="42"/>
        <end position="53"/>
    </location>
</feature>
<reference evidence="11 12" key="1">
    <citation type="submission" date="2017-03" db="EMBL/GenBank/DDBJ databases">
        <title>Genomes of endolithic fungi from Antarctica.</title>
        <authorList>
            <person name="Coleine C."/>
            <person name="Masonjones S."/>
            <person name="Stajich J.E."/>
        </authorList>
    </citation>
    <scope>NUCLEOTIDE SEQUENCE [LARGE SCALE GENOMIC DNA]</scope>
    <source>
        <strain evidence="11 12">CCFEE 6315</strain>
    </source>
</reference>
<evidence type="ECO:0000256" key="8">
    <source>
        <dbReference type="SAM" id="Coils"/>
    </source>
</evidence>
<evidence type="ECO:0000256" key="6">
    <source>
        <dbReference type="ARBA" id="ARBA00023163"/>
    </source>
</evidence>
<dbReference type="Pfam" id="PF04082">
    <property type="entry name" value="Fungal_trans"/>
    <property type="match status" value="1"/>
</dbReference>
<evidence type="ECO:0000256" key="1">
    <source>
        <dbReference type="ARBA" id="ARBA00004123"/>
    </source>
</evidence>
<dbReference type="Gene3D" id="4.10.240.10">
    <property type="entry name" value="Zn(2)-C6 fungal-type DNA-binding domain"/>
    <property type="match status" value="1"/>
</dbReference>
<evidence type="ECO:0000256" key="4">
    <source>
        <dbReference type="ARBA" id="ARBA00023015"/>
    </source>
</evidence>
<keyword evidence="6" id="KW-0804">Transcription</keyword>
<sequence>MSGNIDPRLGSGLPPPPPPAQYAPVPVSKPPPPTFQPYYHYPSPATQTQTPQQLGAPGSALPSQHASPEQLQQYAPPPLIDHGQPSPADLHGGDNGDIDGDGSHHPDDPKRPRACEACRGLKVRCDQDPAHPEIPCKRCAKAGRQCVITQPTRKRQKKADGRVAELEKKLDALTAVLQEQHAHQGPYAGGHVPGVAAPQADMMGRSGFGSARAGEHMAAPFGQPFTQSPGQDGLAVADPAMRGQKRRRTDDDGAHEQNLMAKDESLAKGFEDIEQAWAPNKDLRGLMASPDDFAKRINSLIDASTASAMFDRYCSELAPHLPAVVFPPGTTAEQVFQEKPILYVCILSASSFGLLPHDTSKHLAREAIGAIADCCVRNGAKSLELIQAMQVLALYYKPPESAEQTNFYQVIHMAAVMALDIGLGKRFNPSKARRGFGGPNAHFAPGPHKTLPQDSDTLEARRAWLACYYLCACASMVLRRPNLVRWTNYMKECIEVLESHPDAFPSDRLFCQHVKIQHICEGIGLQFLMDDSTATISITDPKVTYALNVLEAQLKDWKENIPPDCKGKGLEFFEHVTSLYLHEIALHFNHNVEDFRLPFTEESLKSVTTTTSGETLTQNQMAALEACPRAAHGILDTVMSYDVDTVRSLPMLLYFVRCVYAIVILIKMHVAVCTPNSELGKMMKPEDLRVEYYVDGLIELFRQVTSDNEVDRPQPKILMILGLLKEWFDKHKANLADGPGNVEGTSQQQPQMQPPRQVQQGGPEVGQYNGQQHQQHHHQQQHQHQQHQQQQQTPLHLLSQVATGNQGQQQQGPEPSRTDWSFTTPTVMDYSKLPPSGHPDSKIPIHAHNNAAQQMPEVNDMMPTEQQWTGMVDPTNQDYGWGSGFEQAMDIALGGMDGLQGGGLDNWFLGDSMAPFAFQGEMNGGGGQVGGNGW</sequence>
<evidence type="ECO:0000256" key="2">
    <source>
        <dbReference type="ARBA" id="ARBA00022723"/>
    </source>
</evidence>
<feature type="compositionally biased region" description="Low complexity" evidence="9">
    <location>
        <begin position="747"/>
        <end position="773"/>
    </location>
</feature>
<dbReference type="EMBL" id="NAJL01000007">
    <property type="protein sequence ID" value="TKA31670.1"/>
    <property type="molecule type" value="Genomic_DNA"/>
</dbReference>
<dbReference type="CDD" id="cd00067">
    <property type="entry name" value="GAL4"/>
    <property type="match status" value="1"/>
</dbReference>
<evidence type="ECO:0000256" key="5">
    <source>
        <dbReference type="ARBA" id="ARBA00023125"/>
    </source>
</evidence>
<feature type="coiled-coil region" evidence="8">
    <location>
        <begin position="156"/>
        <end position="183"/>
    </location>
</feature>
<gene>
    <name evidence="11" type="ORF">B0A50_01748</name>
</gene>
<dbReference type="GO" id="GO:0001216">
    <property type="term" value="F:DNA-binding transcription activator activity"/>
    <property type="evidence" value="ECO:0007669"/>
    <property type="project" value="UniProtKB-ARBA"/>
</dbReference>
<keyword evidence="7" id="KW-0539">Nucleus</keyword>
<dbReference type="FunFam" id="4.10.240.10:FF:000003">
    <property type="entry name" value="C6 transcription factor (Leu3)"/>
    <property type="match status" value="1"/>
</dbReference>
<dbReference type="Proteomes" id="UP000308549">
    <property type="component" value="Unassembled WGS sequence"/>
</dbReference>
<dbReference type="GO" id="GO:0006351">
    <property type="term" value="P:DNA-templated transcription"/>
    <property type="evidence" value="ECO:0007669"/>
    <property type="project" value="InterPro"/>
</dbReference>
<comment type="caution">
    <text evidence="11">The sequence shown here is derived from an EMBL/GenBank/DDBJ whole genome shotgun (WGS) entry which is preliminary data.</text>
</comment>
<dbReference type="GO" id="GO:0005634">
    <property type="term" value="C:nucleus"/>
    <property type="evidence" value="ECO:0007669"/>
    <property type="project" value="UniProtKB-SubCell"/>
</dbReference>
<dbReference type="PANTHER" id="PTHR31845">
    <property type="entry name" value="FINGER DOMAIN PROTEIN, PUTATIVE-RELATED"/>
    <property type="match status" value="1"/>
</dbReference>
<dbReference type="OrthoDB" id="8062037at2759"/>
<dbReference type="InterPro" id="IPR001138">
    <property type="entry name" value="Zn2Cys6_DnaBD"/>
</dbReference>
<keyword evidence="4" id="KW-0805">Transcription regulation</keyword>
<feature type="domain" description="Zn(2)-C6 fungal-type" evidence="10">
    <location>
        <begin position="114"/>
        <end position="148"/>
    </location>
</feature>
<proteinExistence type="predicted"/>
<dbReference type="PROSITE" id="PS00463">
    <property type="entry name" value="ZN2_CY6_FUNGAL_1"/>
    <property type="match status" value="1"/>
</dbReference>
<dbReference type="Pfam" id="PF00172">
    <property type="entry name" value="Zn_clus"/>
    <property type="match status" value="1"/>
</dbReference>
<feature type="region of interest" description="Disordered" evidence="9">
    <location>
        <begin position="735"/>
        <end position="829"/>
    </location>
</feature>
<feature type="compositionally biased region" description="Basic residues" evidence="9">
    <location>
        <begin position="774"/>
        <end position="785"/>
    </location>
</feature>
<feature type="compositionally biased region" description="Pro residues" evidence="9">
    <location>
        <begin position="13"/>
        <end position="35"/>
    </location>
</feature>
<dbReference type="PANTHER" id="PTHR31845:SF39">
    <property type="entry name" value="TRANSCRIPTION FACTOR PBCR-RELATED"/>
    <property type="match status" value="1"/>
</dbReference>
<dbReference type="CDD" id="cd12148">
    <property type="entry name" value="fungal_TF_MHR"/>
    <property type="match status" value="1"/>
</dbReference>
<dbReference type="GO" id="GO:0000981">
    <property type="term" value="F:DNA-binding transcription factor activity, RNA polymerase II-specific"/>
    <property type="evidence" value="ECO:0007669"/>
    <property type="project" value="InterPro"/>
</dbReference>
<organism evidence="11 12">
    <name type="scientific">Salinomyces thailandicus</name>
    <dbReference type="NCBI Taxonomy" id="706561"/>
    <lineage>
        <taxon>Eukaryota</taxon>
        <taxon>Fungi</taxon>
        <taxon>Dikarya</taxon>
        <taxon>Ascomycota</taxon>
        <taxon>Pezizomycotina</taxon>
        <taxon>Dothideomycetes</taxon>
        <taxon>Dothideomycetidae</taxon>
        <taxon>Mycosphaerellales</taxon>
        <taxon>Teratosphaeriaceae</taxon>
        <taxon>Salinomyces</taxon>
    </lineage>
</organism>
<dbReference type="InterPro" id="IPR036864">
    <property type="entry name" value="Zn2-C6_fun-type_DNA-bd_sf"/>
</dbReference>
<evidence type="ECO:0000313" key="11">
    <source>
        <dbReference type="EMBL" id="TKA31670.1"/>
    </source>
</evidence>
<keyword evidence="2" id="KW-0479">Metal-binding</keyword>
<dbReference type="PROSITE" id="PS50048">
    <property type="entry name" value="ZN2_CY6_FUNGAL_2"/>
    <property type="match status" value="1"/>
</dbReference>
<evidence type="ECO:0000256" key="7">
    <source>
        <dbReference type="ARBA" id="ARBA00023242"/>
    </source>
</evidence>
<name>A0A4U0U8P8_9PEZI</name>
<feature type="region of interest" description="Disordered" evidence="9">
    <location>
        <begin position="219"/>
        <end position="256"/>
    </location>
</feature>
<dbReference type="GO" id="GO:0008270">
    <property type="term" value="F:zinc ion binding"/>
    <property type="evidence" value="ECO:0007669"/>
    <property type="project" value="InterPro"/>
</dbReference>
<feature type="region of interest" description="Disordered" evidence="9">
    <location>
        <begin position="1"/>
        <end position="113"/>
    </location>
</feature>
<dbReference type="InterPro" id="IPR051089">
    <property type="entry name" value="prtT"/>
</dbReference>
<dbReference type="InterPro" id="IPR007219">
    <property type="entry name" value="XnlR_reg_dom"/>
</dbReference>
<dbReference type="SMART" id="SM00066">
    <property type="entry name" value="GAL4"/>
    <property type="match status" value="1"/>
</dbReference>
<keyword evidence="8" id="KW-0175">Coiled coil</keyword>
<evidence type="ECO:0000259" key="10">
    <source>
        <dbReference type="PROSITE" id="PS50048"/>
    </source>
</evidence>
<keyword evidence="5" id="KW-0238">DNA-binding</keyword>
<keyword evidence="3" id="KW-0862">Zinc</keyword>